<comment type="caution">
    <text evidence="1">The sequence shown here is derived from an EMBL/GenBank/DDBJ whole genome shotgun (WGS) entry which is preliminary data.</text>
</comment>
<dbReference type="AlphaFoldDB" id="V7D976"/>
<dbReference type="Proteomes" id="UP000018511">
    <property type="component" value="Unassembled WGS sequence"/>
</dbReference>
<protein>
    <submittedName>
        <fullName evidence="1">Malto-oligosyltrehalose synthase</fullName>
        <ecNumber evidence="1">5.4.99.15</ecNumber>
    </submittedName>
</protein>
<accession>V7D976</accession>
<dbReference type="InterPro" id="IPR017853">
    <property type="entry name" value="GH"/>
</dbReference>
<organism evidence="1 2">
    <name type="scientific">Pseudomonas taiwanensis SJ9</name>
    <dbReference type="NCBI Taxonomy" id="1388762"/>
    <lineage>
        <taxon>Bacteria</taxon>
        <taxon>Pseudomonadati</taxon>
        <taxon>Pseudomonadota</taxon>
        <taxon>Gammaproteobacteria</taxon>
        <taxon>Pseudomonadales</taxon>
        <taxon>Pseudomonadaceae</taxon>
        <taxon>Pseudomonas</taxon>
    </lineage>
</organism>
<evidence type="ECO:0000313" key="1">
    <source>
        <dbReference type="EMBL" id="ESW37801.1"/>
    </source>
</evidence>
<dbReference type="PANTHER" id="PTHR10357">
    <property type="entry name" value="ALPHA-AMYLASE FAMILY MEMBER"/>
    <property type="match status" value="1"/>
</dbReference>
<dbReference type="GO" id="GO:0005992">
    <property type="term" value="P:trehalose biosynthetic process"/>
    <property type="evidence" value="ECO:0007669"/>
    <property type="project" value="TreeGrafter"/>
</dbReference>
<dbReference type="SUPFAM" id="SSF51445">
    <property type="entry name" value="(Trans)glycosidases"/>
    <property type="match status" value="1"/>
</dbReference>
<feature type="non-terminal residue" evidence="1">
    <location>
        <position position="1"/>
    </location>
</feature>
<dbReference type="Gene3D" id="3.20.20.80">
    <property type="entry name" value="Glycosidases"/>
    <property type="match status" value="1"/>
</dbReference>
<name>V7D976_9PSED</name>
<evidence type="ECO:0000313" key="2">
    <source>
        <dbReference type="Proteomes" id="UP000018511"/>
    </source>
</evidence>
<sequence>CVRFQQLTAPSAAKAVEDTAFYRSARLLSRNDVGFDAERFSAPLEHFHNEAQRRLRDFPDNLLASATHDHKRGEDTRARLAVLSERGPWLASRMEHWRELATPLRTQLDDGLAPSPGDELMLLQTLLGSWPLDLDLHDVNALGQYAERIRQWQQKALREAKLRSSWSAPNEAYESACARYIDGLLLDGENQQLRKSLADAAHLLACPGALNGLVQALLRMTTPGVPDLYQGNEYWDFSLVDPDNRRAVDYACRRRTLDDATPVAELLEHWRDGRLKQALIARVLDCRQAHAELFRRGAYLPLTVQGRHADKVIAFARLGEGERAVIIAPRLASTLLAGAPTPLIPAQNWDDTRVNLPFALSPANSTGLFPSAAVSSSKELMLSAVLAEFPVNLLIQQS</sequence>
<dbReference type="EMBL" id="AXUP01000344">
    <property type="protein sequence ID" value="ESW37801.1"/>
    <property type="molecule type" value="Genomic_DNA"/>
</dbReference>
<dbReference type="GO" id="GO:0047470">
    <property type="term" value="F:(1,4)-alpha-D-glucan 1-alpha-D-glucosylmutase activity"/>
    <property type="evidence" value="ECO:0007669"/>
    <property type="project" value="UniProtKB-EC"/>
</dbReference>
<dbReference type="PANTHER" id="PTHR10357:SF216">
    <property type="entry name" value="MALTOOLIGOSYL TREHALOSE SYNTHASE-RELATED"/>
    <property type="match status" value="1"/>
</dbReference>
<gene>
    <name evidence="1" type="ORF">O164_21760</name>
</gene>
<reference evidence="1 2" key="1">
    <citation type="submission" date="2013-10" db="EMBL/GenBank/DDBJ databases">
        <title>Whole Genome Shotgun Sequence of Pseudomonas taiwanensis SJ9.</title>
        <authorList>
            <person name="Hong S.-J."/>
            <person name="Shin J.-H."/>
        </authorList>
    </citation>
    <scope>NUCLEOTIDE SEQUENCE [LARGE SCALE GENOMIC DNA]</scope>
    <source>
        <strain evidence="1 2">SJ9</strain>
    </source>
</reference>
<dbReference type="PATRIC" id="fig|1388762.3.peg.4207"/>
<keyword evidence="1" id="KW-0413">Isomerase</keyword>
<proteinExistence type="predicted"/>
<dbReference type="EC" id="5.4.99.15" evidence="1"/>
<dbReference type="GO" id="GO:0030980">
    <property type="term" value="P:alpha-glucan catabolic process"/>
    <property type="evidence" value="ECO:0007669"/>
    <property type="project" value="TreeGrafter"/>
</dbReference>